<dbReference type="InterPro" id="IPR053164">
    <property type="entry name" value="IS1016-like_transposase"/>
</dbReference>
<evidence type="ECO:0000313" key="2">
    <source>
        <dbReference type="Proteomes" id="UP000887561"/>
    </source>
</evidence>
<dbReference type="Proteomes" id="UP000887561">
    <property type="component" value="Unplaced"/>
</dbReference>
<organism evidence="2 3">
    <name type="scientific">Meloidogyne javanica</name>
    <name type="common">Root-knot nematode worm</name>
    <dbReference type="NCBI Taxonomy" id="6303"/>
    <lineage>
        <taxon>Eukaryota</taxon>
        <taxon>Metazoa</taxon>
        <taxon>Ecdysozoa</taxon>
        <taxon>Nematoda</taxon>
        <taxon>Chromadorea</taxon>
        <taxon>Rhabditida</taxon>
        <taxon>Tylenchina</taxon>
        <taxon>Tylenchomorpha</taxon>
        <taxon>Tylenchoidea</taxon>
        <taxon>Meloidogynidae</taxon>
        <taxon>Meloidogyninae</taxon>
        <taxon>Meloidogyne</taxon>
        <taxon>Meloidogyne incognita group</taxon>
    </lineage>
</organism>
<dbReference type="Pfam" id="PF12762">
    <property type="entry name" value="DDE_Tnp_IS1595"/>
    <property type="match status" value="1"/>
</dbReference>
<accession>A0A915LJG7</accession>
<evidence type="ECO:0000259" key="1">
    <source>
        <dbReference type="SMART" id="SM01126"/>
    </source>
</evidence>
<proteinExistence type="predicted"/>
<dbReference type="AlphaFoldDB" id="A0A915LJG7"/>
<evidence type="ECO:0000313" key="3">
    <source>
        <dbReference type="WBParaSite" id="scaffold13145_cov211.g16730"/>
    </source>
</evidence>
<dbReference type="PANTHER" id="PTHR47163:SF2">
    <property type="entry name" value="SI:DKEY-17M8.2"/>
    <property type="match status" value="1"/>
</dbReference>
<name>A0A915LJG7_MELJA</name>
<dbReference type="PANTHER" id="PTHR47163">
    <property type="entry name" value="DDE_TNP_IS1595 DOMAIN-CONTAINING PROTEIN"/>
    <property type="match status" value="1"/>
</dbReference>
<keyword evidence="2" id="KW-1185">Reference proteome</keyword>
<dbReference type="InterPro" id="IPR024445">
    <property type="entry name" value="Tnp_ISXO2-like"/>
</dbReference>
<feature type="domain" description="ISXO2-like transposase" evidence="1">
    <location>
        <begin position="31"/>
        <end position="174"/>
    </location>
</feature>
<dbReference type="WBParaSite" id="scaffold13145_cov211.g16730">
    <property type="protein sequence ID" value="scaffold13145_cov211.g16730"/>
    <property type="gene ID" value="scaffold13145_cov211.g16730"/>
</dbReference>
<dbReference type="SMART" id="SM01126">
    <property type="entry name" value="DDE_Tnp_IS1595"/>
    <property type="match status" value="1"/>
</dbReference>
<protein>
    <submittedName>
        <fullName evidence="3">ISXO2-like transposase domain-containing protein</fullName>
    </submittedName>
</protein>
<reference evidence="3" key="1">
    <citation type="submission" date="2022-11" db="UniProtKB">
        <authorList>
            <consortium name="WormBaseParasite"/>
        </authorList>
    </citation>
    <scope>IDENTIFICATION</scope>
</reference>
<sequence length="197" mass="23032">MTSSATVADWFNYCREVTCVYLDGLYENDGPIGGPGHIIECDEMKLGKREYERGRVVEGSWILGMIDIETNELRLEICPDNKRDKDTLLSLITKHVRPDSTIFTDFWRGYADLFANGFEHYCVNHQLHFVNPETQANTNKIESQWRPIRKRLARGGVHKENLADHLCEFLWRRDAKRHEKDTFNHLITIIAKQFNFS</sequence>